<sequence>MVFIAVDWRTSELVIIKPSETPLPKPTDWISRVPHRSFLSTNN</sequence>
<proteinExistence type="predicted"/>
<evidence type="ECO:0000313" key="2">
    <source>
        <dbReference type="Proteomes" id="UP000032930"/>
    </source>
</evidence>
<evidence type="ECO:0000313" key="1">
    <source>
        <dbReference type="EMBL" id="CDM91147.1"/>
    </source>
</evidence>
<dbReference type="Proteomes" id="UP000032930">
    <property type="component" value="Chromosome"/>
</dbReference>
<dbReference type="AlphaFoldDB" id="A0A0B6XBA6"/>
<name>A0A0B6XBA6_XENBV</name>
<accession>A0A0B6XBA6</accession>
<reference evidence="1 2" key="1">
    <citation type="submission" date="2014-02" db="EMBL/GenBank/DDBJ databases">
        <authorList>
            <person name="Genoscope - CEA"/>
        </authorList>
    </citation>
    <scope>NUCLEOTIDE SEQUENCE [LARGE SCALE GENOMIC DNA]</scope>
    <source>
        <strain evidence="1 2">CS03</strain>
    </source>
</reference>
<dbReference type="EMBL" id="FO818637">
    <property type="protein sequence ID" value="CDM91147.1"/>
    <property type="molecule type" value="Genomic_DNA"/>
</dbReference>
<gene>
    <name evidence="1" type="ORF">XBW1_3791</name>
</gene>
<organism evidence="1 2">
    <name type="scientific">Xenorhabdus bovienii</name>
    <name type="common">Xenorhabdus nematophila subsp. bovienii</name>
    <dbReference type="NCBI Taxonomy" id="40576"/>
    <lineage>
        <taxon>Bacteria</taxon>
        <taxon>Pseudomonadati</taxon>
        <taxon>Pseudomonadota</taxon>
        <taxon>Gammaproteobacteria</taxon>
        <taxon>Enterobacterales</taxon>
        <taxon>Morganellaceae</taxon>
        <taxon>Xenorhabdus</taxon>
    </lineage>
</organism>
<dbReference type="KEGG" id="xbv:XBW1_3791"/>
<protein>
    <submittedName>
        <fullName evidence="1">Uncharacterized protein</fullName>
    </submittedName>
</protein>